<organism evidence="2">
    <name type="scientific">Arion vulgaris</name>
    <dbReference type="NCBI Taxonomy" id="1028688"/>
    <lineage>
        <taxon>Eukaryota</taxon>
        <taxon>Metazoa</taxon>
        <taxon>Spiralia</taxon>
        <taxon>Lophotrochozoa</taxon>
        <taxon>Mollusca</taxon>
        <taxon>Gastropoda</taxon>
        <taxon>Heterobranchia</taxon>
        <taxon>Euthyneura</taxon>
        <taxon>Panpulmonata</taxon>
        <taxon>Eupulmonata</taxon>
        <taxon>Stylommatophora</taxon>
        <taxon>Helicina</taxon>
        <taxon>Arionoidea</taxon>
        <taxon>Arionidae</taxon>
        <taxon>Arion</taxon>
    </lineage>
</organism>
<dbReference type="EMBL" id="HACG01037281">
    <property type="protein sequence ID" value="CEK84146.1"/>
    <property type="molecule type" value="Transcribed_RNA"/>
</dbReference>
<proteinExistence type="predicted"/>
<sequence>MFGYVVLLFPEGNVQFITFLHYISSSRTSCTLDSVLYTHSLQMRSRNKSIS</sequence>
<protein>
    <submittedName>
        <fullName evidence="2">Uncharacterized protein</fullName>
    </submittedName>
</protein>
<evidence type="ECO:0000313" key="1">
    <source>
        <dbReference type="EMBL" id="CEK84145.1"/>
    </source>
</evidence>
<accession>A0A0B7AVU7</accession>
<dbReference type="AlphaFoldDB" id="A0A0B7AVU7"/>
<gene>
    <name evidence="2" type="primary">ORF140991</name>
    <name evidence="1" type="synonym">ORF140988</name>
</gene>
<reference evidence="2" key="1">
    <citation type="submission" date="2014-12" db="EMBL/GenBank/DDBJ databases">
        <title>Insight into the proteome of Arion vulgaris.</title>
        <authorList>
            <person name="Aradska J."/>
            <person name="Bulat T."/>
            <person name="Smidak R."/>
            <person name="Sarate P."/>
            <person name="Gangsoo J."/>
            <person name="Sialana F."/>
            <person name="Bilban M."/>
            <person name="Lubec G."/>
        </authorList>
    </citation>
    <scope>NUCLEOTIDE SEQUENCE</scope>
    <source>
        <tissue evidence="2">Skin</tissue>
    </source>
</reference>
<dbReference type="EMBL" id="HACG01037280">
    <property type="protein sequence ID" value="CEK84145.1"/>
    <property type="molecule type" value="Transcribed_RNA"/>
</dbReference>
<name>A0A0B7AVU7_9EUPU</name>
<evidence type="ECO:0000313" key="2">
    <source>
        <dbReference type="EMBL" id="CEK84146.1"/>
    </source>
</evidence>